<feature type="region of interest" description="Disordered" evidence="1">
    <location>
        <begin position="73"/>
        <end position="132"/>
    </location>
</feature>
<feature type="region of interest" description="Disordered" evidence="1">
    <location>
        <begin position="520"/>
        <end position="546"/>
    </location>
</feature>
<feature type="region of interest" description="Disordered" evidence="1">
    <location>
        <begin position="488"/>
        <end position="508"/>
    </location>
</feature>
<feature type="region of interest" description="Disordered" evidence="1">
    <location>
        <begin position="145"/>
        <end position="214"/>
    </location>
</feature>
<organism evidence="2 3">
    <name type="scientific">Elephant endotheliotropic herpesvirus 4</name>
    <dbReference type="NCBI Taxonomy" id="548914"/>
    <lineage>
        <taxon>Viruses</taxon>
        <taxon>Duplodnaviria</taxon>
        <taxon>Heunggongvirae</taxon>
        <taxon>Peploviricota</taxon>
        <taxon>Herviviricetes</taxon>
        <taxon>Herpesvirales</taxon>
        <taxon>Orthoherpesviridae</taxon>
        <taxon>Betaherpesvirinae</taxon>
        <taxon>Proboscivirus</taxon>
    </lineage>
</organism>
<feature type="region of interest" description="Disordered" evidence="1">
    <location>
        <begin position="675"/>
        <end position="722"/>
    </location>
</feature>
<feature type="compositionally biased region" description="Acidic residues" evidence="1">
    <location>
        <begin position="693"/>
        <end position="702"/>
    </location>
</feature>
<dbReference type="RefSeq" id="YP_009179294.1">
    <property type="nucleotide sequence ID" value="NC_028379.1"/>
</dbReference>
<dbReference type="Proteomes" id="UP000161618">
    <property type="component" value="Segment"/>
</dbReference>
<proteinExistence type="predicted"/>
<dbReference type="Pfam" id="PF03121">
    <property type="entry name" value="Herpes_UL52"/>
    <property type="match status" value="1"/>
</dbReference>
<dbReference type="GeneID" id="26196566"/>
<evidence type="ECO:0000313" key="2">
    <source>
        <dbReference type="EMBL" id="ALM25977.1"/>
    </source>
</evidence>
<accession>A0A0S1TPE1</accession>
<feature type="region of interest" description="Disordered" evidence="1">
    <location>
        <begin position="1014"/>
        <end position="1035"/>
    </location>
</feature>
<reference evidence="2 3" key="5">
    <citation type="journal article" date="2016" name="MSphere">
        <title>Comparison of the Gene Coding Contents and Other Unusual Features of the GC-Rich and AT-Rich Branch Probosciviruses.</title>
        <authorList>
            <person name="Ling P.D."/>
            <person name="Long S.Y."/>
            <person name="Zong J.C."/>
            <person name="Heaggans S.Y."/>
            <person name="Qin X."/>
            <person name="Hayward G.S."/>
        </authorList>
    </citation>
    <scope>NUCLEOTIDE SEQUENCE [LARGE SCALE GENOMIC DNA]</scope>
    <source>
        <strain evidence="2">North American NAP69</strain>
    </source>
</reference>
<gene>
    <name evidence="2" type="primary">U43</name>
</gene>
<dbReference type="KEGG" id="vg:26196566"/>
<dbReference type="EMBL" id="KT832477">
    <property type="protein sequence ID" value="ALM25977.1"/>
    <property type="molecule type" value="Genomic_DNA"/>
</dbReference>
<feature type="compositionally biased region" description="Acidic residues" evidence="1">
    <location>
        <begin position="170"/>
        <end position="186"/>
    </location>
</feature>
<name>A0A0S1TPE1_9BETA</name>
<keyword evidence="3" id="KW-1185">Reference proteome</keyword>
<protein>
    <submittedName>
        <fullName evidence="2">Primase subunit</fullName>
    </submittedName>
</protein>
<reference evidence="2 3" key="4">
    <citation type="journal article" date="2016" name="MSphere">
        <title>Complete Genome Sequence of Elephant Endotheliotropic Herpesvirus 4, the First Example of a GC-Rich Branch Proboscivirus.</title>
        <authorList>
            <person name="Ling P.D."/>
            <person name="Long S.Y."/>
            <person name="Fuery A."/>
            <person name="Peng R.S."/>
            <person name="Heaggans S.Y."/>
            <person name="Qin X."/>
            <person name="Worley K.C."/>
            <person name="Dugan S."/>
            <person name="Hayward G.S."/>
        </authorList>
    </citation>
    <scope>NUCLEOTIDE SEQUENCE [LARGE SCALE GENOMIC DNA]</scope>
    <source>
        <strain evidence="2">North American NAP69</strain>
    </source>
</reference>
<reference evidence="3" key="1">
    <citation type="journal article" date="2009" name="Vet. Pathol.">
        <title>Clinico-pathologic features of fatal disease attributed to new variants of endotheliotropic herpesviruses in two Asian elephants (Elephas maximus).</title>
        <authorList>
            <person name="Garner M.M."/>
            <person name="Helmick K."/>
            <person name="Ochsenreiter J."/>
            <person name="Richman L.K."/>
            <person name="Latimer E."/>
            <person name="Wise A.G."/>
            <person name="Maes R.K."/>
            <person name="Kiupel M."/>
            <person name="Nordhausen R.W."/>
            <person name="Zong J.C."/>
            <person name="Hayward G.S."/>
        </authorList>
    </citation>
    <scope>NUCLEOTIDE SEQUENCE [LARGE SCALE GENOMIC DNA]</scope>
</reference>
<evidence type="ECO:0000313" key="3">
    <source>
        <dbReference type="Proteomes" id="UP000161618"/>
    </source>
</evidence>
<evidence type="ECO:0000256" key="1">
    <source>
        <dbReference type="SAM" id="MobiDB-lite"/>
    </source>
</evidence>
<reference evidence="3" key="3">
    <citation type="journal article" date="2014" name="J. Virol.">
        <title>Comparative genome analysis of four elephant endotheliotropic herpesviruses, EEHV3, EEHV4, EEHV5, and EEHV6, from cases of hemorrhagic disease or viremia.</title>
        <authorList>
            <person name="Zong JC"/>
            <person name="Latimer EM"/>
            <person name="Long SY"/>
            <person name="Richman LK"/>
            <person name="Heaggans SY"/>
            <person name="Hayward GS."/>
        </authorList>
    </citation>
    <scope>NUCLEOTIDE SEQUENCE [LARGE SCALE GENOMIC DNA]</scope>
</reference>
<feature type="region of interest" description="Disordered" evidence="1">
    <location>
        <begin position="295"/>
        <end position="314"/>
    </location>
</feature>
<reference evidence="3" key="2">
    <citation type="journal article" date="2011" name="Vet. Microbiol.">
        <title>Detection and evaluation of novel herpesviruses in routine and pathological samples from Asian and African elephants: identification of two new probosciviruses (EEHV5 and EEHV6) and two new gammaherpesviruses (EGHV3B and EGHV5).</title>
        <authorList>
            <person name="Latimer E"/>
            <person name="Zong JC"/>
            <person name="Heaggans SY"/>
            <person name="Richman LK"/>
            <person name="Hayward GS."/>
        </authorList>
    </citation>
    <scope>NUCLEOTIDE SEQUENCE [LARGE SCALE GENOMIC DNA]</scope>
</reference>
<sequence>MTVCKSVISISFRSVSYCIPASEGRKHLVHSAPMTMIIQVLFATEYDSANIVVSLICGCDVDHLIYPLLYKQQGGGGGQRRRQEPAGGGGASSPVSQKKSFLSSCRDNNNSNDEDGDRSGGIGGDGDENFNVDDYYFEEDDSIWEDEEDSNNNSERGPATPRNDTTALVDFDDGEEEDHDDSGSDGEETRHGFFKSKKNYDDDDDNNKNSTGRCSREVADETIIAFCLQTQTCENSTRVSPVFYCNDRDLDFVNKFNRNEVLSASELGRCLDEARTLALYRRILAEELPASSQNDALANNNRRGSKSGGAELASHVGGSGLRRLVYFNRDVIVKYLTENFTMPTSPAWFSSVYGSHEAVLVLTMYYYLFERQYSTVQTTQHYAKCFTDETGKSLMSCYSMRDFMRLLHGSPFLRRVNRFSEYCRYKNDRDYRELAAIDESINAFRRNVCLTDAESVHFMYLAFGTALGKSKFTEYTIKTSYVCDRNNNNNGGGGRAARDKKLLPRSPPVIKGSLYVRDLGESRKKGGDGGFDDDDEDNSTDRSLHDNCYLSHNLKKELLNIMEAYFTPSSYLSGYVKVHKHKSEHELFQGYGIDTRVEGGGVSSSSSVNNNTTTTTTTAQKPLIFSGTSSDMAERIKRANRRFEGLFEQIEADGIASVLNVLASSKKAIVPFSDHPELLRPHSHPPRCRRENDDDYNIDDDGDNKHVPSSCPKKHNNKNNNNDMVITRREVLFPGLERPAPLYRTDCFQNMQLCRYFSVIGREDWVRGAQLAEALRNTPEDYVSDEQLTECVWLPEARVSSPRLSEQLYRSRHEIFNDRLPVYNFVGDLDLDVSGGTAPEVTRDWFFGFCRNLRRIVLQTFSRLFSAKMDERTHPVYFFKSRCEPEEPGRFCSCSGKLGMRVITPFPRDTAVLGGKNMKALCEILNHVLFLDPDMFPLVNGTVTDKNCFDAGIYGHGRSIRMPLTCKVDEDLGFLRRRLMPVFIVPEGLRGGGRHREFVRAHLDLANWLHHNDTHAARPRPPDADHHPPRPPPSSGLVSYILSVEDVGRQNESSFIDTRLNKLYKKEHVSLDAVLEGFRARYGAADTGHLLDLVVWPHFARTLRNNYSAAASNQFSNICFDVESSWPTVQIYRIQHGTRRNFFCIQHDHRNARDNVNFFLDVKADSSAVIWFTLWSRCFARKCKSNSKNVHVSHKLVLPSS</sequence>
<feature type="compositionally biased region" description="Polar residues" evidence="1">
    <location>
        <begin position="95"/>
        <end position="111"/>
    </location>
</feature>
<feature type="compositionally biased region" description="Basic and acidic residues" evidence="1">
    <location>
        <begin position="1014"/>
        <end position="1028"/>
    </location>
</feature>